<reference evidence="2 3" key="1">
    <citation type="submission" date="2023-05" db="EMBL/GenBank/DDBJ databases">
        <title>Draft genome sequence of Streptomyces sp. B-S-A8 isolated from a cave soil in Thailand.</title>
        <authorList>
            <person name="Chamroensaksri N."/>
            <person name="Muangham S."/>
        </authorList>
    </citation>
    <scope>NUCLEOTIDE SEQUENCE [LARGE SCALE GENOMIC DNA]</scope>
    <source>
        <strain evidence="2 3">B-S-A8</strain>
    </source>
</reference>
<keyword evidence="3" id="KW-1185">Reference proteome</keyword>
<protein>
    <submittedName>
        <fullName evidence="2">DUF397 domain-containing protein</fullName>
    </submittedName>
</protein>
<proteinExistence type="predicted"/>
<evidence type="ECO:0000259" key="1">
    <source>
        <dbReference type="Pfam" id="PF04149"/>
    </source>
</evidence>
<comment type="caution">
    <text evidence="2">The sequence shown here is derived from an EMBL/GenBank/DDBJ whole genome shotgun (WGS) entry which is preliminary data.</text>
</comment>
<dbReference type="Proteomes" id="UP001224661">
    <property type="component" value="Unassembled WGS sequence"/>
</dbReference>
<name>A0ABT6RQP2_9ACTN</name>
<feature type="domain" description="DUF397" evidence="1">
    <location>
        <begin position="7"/>
        <end position="62"/>
    </location>
</feature>
<dbReference type="EMBL" id="JASCIR010000006">
    <property type="protein sequence ID" value="MDI3386529.1"/>
    <property type="molecule type" value="Genomic_DNA"/>
</dbReference>
<dbReference type="InterPro" id="IPR007278">
    <property type="entry name" value="DUF397"/>
</dbReference>
<sequence length="69" mass="7421">MTTESPRWFKSSYSDNGGQCVEVATNLAATHSTVPVRDSKNPTGPTLNIHADAFSHFLTGVKDSRLGTI</sequence>
<gene>
    <name evidence="2" type="ORF">QIS99_09935</name>
</gene>
<dbReference type="RefSeq" id="WP_282512506.1">
    <property type="nucleotide sequence ID" value="NZ_JASCIR010000006.1"/>
</dbReference>
<evidence type="ECO:0000313" key="2">
    <source>
        <dbReference type="EMBL" id="MDI3386529.1"/>
    </source>
</evidence>
<accession>A0ABT6RQP2</accession>
<organism evidence="2 3">
    <name type="scientific">Streptomyces solicavernae</name>
    <dbReference type="NCBI Taxonomy" id="3043614"/>
    <lineage>
        <taxon>Bacteria</taxon>
        <taxon>Bacillati</taxon>
        <taxon>Actinomycetota</taxon>
        <taxon>Actinomycetes</taxon>
        <taxon>Kitasatosporales</taxon>
        <taxon>Streptomycetaceae</taxon>
        <taxon>Streptomyces</taxon>
    </lineage>
</organism>
<evidence type="ECO:0000313" key="3">
    <source>
        <dbReference type="Proteomes" id="UP001224661"/>
    </source>
</evidence>
<dbReference type="Pfam" id="PF04149">
    <property type="entry name" value="DUF397"/>
    <property type="match status" value="1"/>
</dbReference>